<feature type="non-terminal residue" evidence="2">
    <location>
        <position position="1"/>
    </location>
</feature>
<sequence>AGVDIPDPSIRTGPAVHGTYNIAQPNSAPLEGTSLLLRRAYVSHDSHSVERAALGNIRSDEDRKNLCEL</sequence>
<accession>A0A9Q8WKY1</accession>
<evidence type="ECO:0000313" key="3">
    <source>
        <dbReference type="Proteomes" id="UP000830671"/>
    </source>
</evidence>
<keyword evidence="3" id="KW-1185">Reference proteome</keyword>
<proteinExistence type="predicted"/>
<dbReference type="Proteomes" id="UP000830671">
    <property type="component" value="Chromosome 6"/>
</dbReference>
<dbReference type="GeneID" id="73346901"/>
<dbReference type="KEGG" id="clup:CLUP02_12933"/>
<dbReference type="RefSeq" id="XP_049149037.1">
    <property type="nucleotide sequence ID" value="XM_049291891.1"/>
</dbReference>
<dbReference type="EMBL" id="CP019478">
    <property type="protein sequence ID" value="UQC87428.1"/>
    <property type="molecule type" value="Genomic_DNA"/>
</dbReference>
<organism evidence="2 3">
    <name type="scientific">Colletotrichum lupini</name>
    <dbReference type="NCBI Taxonomy" id="145971"/>
    <lineage>
        <taxon>Eukaryota</taxon>
        <taxon>Fungi</taxon>
        <taxon>Dikarya</taxon>
        <taxon>Ascomycota</taxon>
        <taxon>Pezizomycotina</taxon>
        <taxon>Sordariomycetes</taxon>
        <taxon>Hypocreomycetidae</taxon>
        <taxon>Glomerellales</taxon>
        <taxon>Glomerellaceae</taxon>
        <taxon>Colletotrichum</taxon>
        <taxon>Colletotrichum acutatum species complex</taxon>
    </lineage>
</organism>
<evidence type="ECO:0000256" key="1">
    <source>
        <dbReference type="SAM" id="MobiDB-lite"/>
    </source>
</evidence>
<reference evidence="2" key="1">
    <citation type="journal article" date="2021" name="Mol. Plant Microbe Interact.">
        <title>Complete Genome Sequence of the Plant-Pathogenic Fungus Colletotrichum lupini.</title>
        <authorList>
            <person name="Baroncelli R."/>
            <person name="Pensec F."/>
            <person name="Da Lio D."/>
            <person name="Boufleur T."/>
            <person name="Vicente I."/>
            <person name="Sarrocco S."/>
            <person name="Picot A."/>
            <person name="Baraldi E."/>
            <person name="Sukno S."/>
            <person name="Thon M."/>
            <person name="Le Floch G."/>
        </authorList>
    </citation>
    <scope>NUCLEOTIDE SEQUENCE</scope>
    <source>
        <strain evidence="2">IMI 504893</strain>
    </source>
</reference>
<protein>
    <submittedName>
        <fullName evidence="2">Uncharacterized protein</fullName>
    </submittedName>
</protein>
<gene>
    <name evidence="2" type="ORF">CLUP02_12933</name>
</gene>
<feature type="region of interest" description="Disordered" evidence="1">
    <location>
        <begin position="1"/>
        <end position="24"/>
    </location>
</feature>
<name>A0A9Q8WKY1_9PEZI</name>
<evidence type="ECO:0000313" key="2">
    <source>
        <dbReference type="EMBL" id="UQC87428.1"/>
    </source>
</evidence>
<dbReference type="AlphaFoldDB" id="A0A9Q8WKY1"/>